<dbReference type="STRING" id="1666911.HLUCCA11_14940"/>
<dbReference type="AlphaFoldDB" id="A0A0P8BZQ9"/>
<dbReference type="EMBL" id="LJZR01000020">
    <property type="protein sequence ID" value="KPQ34396.1"/>
    <property type="molecule type" value="Genomic_DNA"/>
</dbReference>
<dbReference type="Pfam" id="PF00805">
    <property type="entry name" value="Pentapeptide"/>
    <property type="match status" value="1"/>
</dbReference>
<reference evidence="1 2" key="1">
    <citation type="submission" date="2015-09" db="EMBL/GenBank/DDBJ databases">
        <title>Identification and resolution of microdiversity through metagenomic sequencing of parallel consortia.</title>
        <authorList>
            <person name="Nelson W.C."/>
            <person name="Romine M.F."/>
            <person name="Lindemann S.R."/>
        </authorList>
    </citation>
    <scope>NUCLEOTIDE SEQUENCE [LARGE SCALE GENOMIC DNA]</scope>
    <source>
        <strain evidence="1">Ana</strain>
    </source>
</reference>
<organism evidence="1 2">
    <name type="scientific">Phormidesmis priestleyi Ana</name>
    <dbReference type="NCBI Taxonomy" id="1666911"/>
    <lineage>
        <taxon>Bacteria</taxon>
        <taxon>Bacillati</taxon>
        <taxon>Cyanobacteriota</taxon>
        <taxon>Cyanophyceae</taxon>
        <taxon>Leptolyngbyales</taxon>
        <taxon>Leptolyngbyaceae</taxon>
        <taxon>Phormidesmis</taxon>
    </lineage>
</organism>
<dbReference type="Gene3D" id="2.160.20.80">
    <property type="entry name" value="E3 ubiquitin-protein ligase SopA"/>
    <property type="match status" value="1"/>
</dbReference>
<gene>
    <name evidence="1" type="ORF">HLUCCA11_14940</name>
</gene>
<proteinExistence type="predicted"/>
<protein>
    <submittedName>
        <fullName evidence="1">Uncharacterized protein</fullName>
    </submittedName>
</protein>
<accession>A0A0P8BZQ9</accession>
<dbReference type="Proteomes" id="UP000050465">
    <property type="component" value="Unassembled WGS sequence"/>
</dbReference>
<evidence type="ECO:0000313" key="1">
    <source>
        <dbReference type="EMBL" id="KPQ34396.1"/>
    </source>
</evidence>
<dbReference type="SUPFAM" id="SSF141571">
    <property type="entry name" value="Pentapeptide repeat-like"/>
    <property type="match status" value="1"/>
</dbReference>
<comment type="caution">
    <text evidence="1">The sequence shown here is derived from an EMBL/GenBank/DDBJ whole genome shotgun (WGS) entry which is preliminary data.</text>
</comment>
<dbReference type="InterPro" id="IPR001646">
    <property type="entry name" value="5peptide_repeat"/>
</dbReference>
<sequence length="309" mass="32777">MKESVLLQRRFRGALLGLMRGLEAGISTNLSKCLMTSAYGNLSTIPDMAKLCAAVDDSAGYRALSATMLVAAVPGLLRNHDSWQRRWAWLGSNTTDAIVPILVLGDVLEIVLCSHTPVGLDGVSLDGLLSEFTRLQSGPTRYDLSSSHQRYYQRTLASISSGILSGGLSNANLSDANLSDANLSDANLSDANLSDANLSDANFPQTAFEGSVVNALRHPESCVLPVRLSAQMFVHNLGSGGPVSALRVAPAIAGLVGGAMGSQSSLSVLWQVRLGQDRANEENVSRSEIMAIADYLYTQWAGIHLASES</sequence>
<evidence type="ECO:0000313" key="2">
    <source>
        <dbReference type="Proteomes" id="UP000050465"/>
    </source>
</evidence>
<name>A0A0P8BZQ9_9CYAN</name>